<dbReference type="InterPro" id="IPR036271">
    <property type="entry name" value="Tet_transcr_reg_TetR-rel_C_sf"/>
</dbReference>
<dbReference type="RefSeq" id="WP_310365052.1">
    <property type="nucleotide sequence ID" value="NZ_JAVDYB010000001.1"/>
</dbReference>
<dbReference type="InterPro" id="IPR050109">
    <property type="entry name" value="HTH-type_TetR-like_transc_reg"/>
</dbReference>
<reference evidence="6" key="1">
    <citation type="submission" date="2023-07" db="EMBL/GenBank/DDBJ databases">
        <title>Sequencing the genomes of 1000 actinobacteria strains.</title>
        <authorList>
            <person name="Klenk H.-P."/>
        </authorList>
    </citation>
    <scope>NUCLEOTIDE SEQUENCE</scope>
    <source>
        <strain evidence="6">DSM 44707</strain>
    </source>
</reference>
<protein>
    <submittedName>
        <fullName evidence="6">AcrR family transcriptional regulator</fullName>
    </submittedName>
</protein>
<keyword evidence="1" id="KW-0805">Transcription regulation</keyword>
<evidence type="ECO:0000259" key="5">
    <source>
        <dbReference type="PROSITE" id="PS50977"/>
    </source>
</evidence>
<evidence type="ECO:0000313" key="6">
    <source>
        <dbReference type="EMBL" id="MDR7274848.1"/>
    </source>
</evidence>
<dbReference type="PANTHER" id="PTHR30055:SF151">
    <property type="entry name" value="TRANSCRIPTIONAL REGULATORY PROTEIN"/>
    <property type="match status" value="1"/>
</dbReference>
<keyword evidence="2 4" id="KW-0238">DNA-binding</keyword>
<name>A0AAE3YMD6_9ACTN</name>
<evidence type="ECO:0000256" key="1">
    <source>
        <dbReference type="ARBA" id="ARBA00023015"/>
    </source>
</evidence>
<dbReference type="Gene3D" id="1.10.10.60">
    <property type="entry name" value="Homeodomain-like"/>
    <property type="match status" value="1"/>
</dbReference>
<evidence type="ECO:0000256" key="3">
    <source>
        <dbReference type="ARBA" id="ARBA00023163"/>
    </source>
</evidence>
<dbReference type="Pfam" id="PF00440">
    <property type="entry name" value="TetR_N"/>
    <property type="match status" value="1"/>
</dbReference>
<dbReference type="Pfam" id="PF02909">
    <property type="entry name" value="TetR_C_1"/>
    <property type="match status" value="1"/>
</dbReference>
<feature type="domain" description="HTH tetR-type" evidence="5">
    <location>
        <begin position="26"/>
        <end position="86"/>
    </location>
</feature>
<dbReference type="Proteomes" id="UP001183643">
    <property type="component" value="Unassembled WGS sequence"/>
</dbReference>
<dbReference type="GO" id="GO:0000976">
    <property type="term" value="F:transcription cis-regulatory region binding"/>
    <property type="evidence" value="ECO:0007669"/>
    <property type="project" value="TreeGrafter"/>
</dbReference>
<dbReference type="GO" id="GO:0045892">
    <property type="term" value="P:negative regulation of DNA-templated transcription"/>
    <property type="evidence" value="ECO:0007669"/>
    <property type="project" value="InterPro"/>
</dbReference>
<dbReference type="InterPro" id="IPR001647">
    <property type="entry name" value="HTH_TetR"/>
</dbReference>
<evidence type="ECO:0000256" key="2">
    <source>
        <dbReference type="ARBA" id="ARBA00023125"/>
    </source>
</evidence>
<keyword evidence="7" id="KW-1185">Reference proteome</keyword>
<dbReference type="EMBL" id="JAVDYB010000001">
    <property type="protein sequence ID" value="MDR7274848.1"/>
    <property type="molecule type" value="Genomic_DNA"/>
</dbReference>
<evidence type="ECO:0000256" key="4">
    <source>
        <dbReference type="PROSITE-ProRule" id="PRU00335"/>
    </source>
</evidence>
<dbReference type="InterPro" id="IPR009057">
    <property type="entry name" value="Homeodomain-like_sf"/>
</dbReference>
<keyword evidence="3" id="KW-0804">Transcription</keyword>
<dbReference type="GO" id="GO:0003700">
    <property type="term" value="F:DNA-binding transcription factor activity"/>
    <property type="evidence" value="ECO:0007669"/>
    <property type="project" value="TreeGrafter"/>
</dbReference>
<proteinExistence type="predicted"/>
<feature type="DNA-binding region" description="H-T-H motif" evidence="4">
    <location>
        <begin position="49"/>
        <end position="68"/>
    </location>
</feature>
<gene>
    <name evidence="6" type="ORF">J2S41_001626</name>
</gene>
<comment type="caution">
    <text evidence="6">The sequence shown here is derived from an EMBL/GenBank/DDBJ whole genome shotgun (WGS) entry which is preliminary data.</text>
</comment>
<dbReference type="PANTHER" id="PTHR30055">
    <property type="entry name" value="HTH-TYPE TRANSCRIPTIONAL REGULATOR RUTR"/>
    <property type="match status" value="1"/>
</dbReference>
<organism evidence="6 7">
    <name type="scientific">Catenuloplanes atrovinosus</name>
    <dbReference type="NCBI Taxonomy" id="137266"/>
    <lineage>
        <taxon>Bacteria</taxon>
        <taxon>Bacillati</taxon>
        <taxon>Actinomycetota</taxon>
        <taxon>Actinomycetes</taxon>
        <taxon>Micromonosporales</taxon>
        <taxon>Micromonosporaceae</taxon>
        <taxon>Catenuloplanes</taxon>
    </lineage>
</organism>
<dbReference type="Gene3D" id="1.10.357.10">
    <property type="entry name" value="Tetracycline Repressor, domain 2"/>
    <property type="match status" value="1"/>
</dbReference>
<dbReference type="InterPro" id="IPR004111">
    <property type="entry name" value="Repressor_TetR_C"/>
</dbReference>
<dbReference type="AlphaFoldDB" id="A0AAE3YMD6"/>
<evidence type="ECO:0000313" key="7">
    <source>
        <dbReference type="Proteomes" id="UP001183643"/>
    </source>
</evidence>
<sequence length="244" mass="26389">MADIGMPRSLRVLWDLEPPSKRPAQALTLERIVATAIEIADADGIATLSMARLAERLGSATMSLYRHVANKDELLIFMAAAAPGTPPAIDPEGDWREGLLTWARALRQVYLRHPWILIVNPGRPPIDPGQLLWADAGLAALGRTPLRGPQRLSSILAVLNYVRGEAQISAALADSDWADEEMRRGYTDLMRALVTPDRFPHLAGAIEDGAFAATAESEVAVEGADFEFGLARVLDGIAHLIDTA</sequence>
<accession>A0AAE3YMD6</accession>
<dbReference type="SUPFAM" id="SSF46689">
    <property type="entry name" value="Homeodomain-like"/>
    <property type="match status" value="1"/>
</dbReference>
<dbReference type="PROSITE" id="PS50977">
    <property type="entry name" value="HTH_TETR_2"/>
    <property type="match status" value="1"/>
</dbReference>
<dbReference type="SUPFAM" id="SSF48498">
    <property type="entry name" value="Tetracyclin repressor-like, C-terminal domain"/>
    <property type="match status" value="1"/>
</dbReference>